<dbReference type="EC" id="2.7.11.1" evidence="1"/>
<accession>A0A4Y3WU66</accession>
<reference evidence="10 11" key="1">
    <citation type="submission" date="2019-06" db="EMBL/GenBank/DDBJ databases">
        <title>Whole genome shotgun sequence of Pseudonocardia hydrocarbonoxydans NBRC 14498.</title>
        <authorList>
            <person name="Hosoyama A."/>
            <person name="Uohara A."/>
            <person name="Ohji S."/>
            <person name="Ichikawa N."/>
        </authorList>
    </citation>
    <scope>NUCLEOTIDE SEQUENCE [LARGE SCALE GENOMIC DNA]</scope>
    <source>
        <strain evidence="10 11">NBRC 14498</strain>
    </source>
</reference>
<dbReference type="InterPro" id="IPR011009">
    <property type="entry name" value="Kinase-like_dom_sf"/>
</dbReference>
<feature type="binding site" evidence="7">
    <location>
        <position position="47"/>
    </location>
    <ligand>
        <name>ATP</name>
        <dbReference type="ChEBI" id="CHEBI:30616"/>
    </ligand>
</feature>
<dbReference type="PANTHER" id="PTHR43289">
    <property type="entry name" value="MITOGEN-ACTIVATED PROTEIN KINASE KINASE KINASE 20-RELATED"/>
    <property type="match status" value="1"/>
</dbReference>
<dbReference type="PROSITE" id="PS00108">
    <property type="entry name" value="PROTEIN_KINASE_ST"/>
    <property type="match status" value="1"/>
</dbReference>
<dbReference type="Pfam" id="PF00069">
    <property type="entry name" value="Pkinase"/>
    <property type="match status" value="1"/>
</dbReference>
<comment type="caution">
    <text evidence="10">The sequence shown here is derived from an EMBL/GenBank/DDBJ whole genome shotgun (WGS) entry which is preliminary data.</text>
</comment>
<evidence type="ECO:0000256" key="2">
    <source>
        <dbReference type="ARBA" id="ARBA00022527"/>
    </source>
</evidence>
<evidence type="ECO:0000313" key="10">
    <source>
        <dbReference type="EMBL" id="GEC22383.1"/>
    </source>
</evidence>
<keyword evidence="11" id="KW-1185">Reference proteome</keyword>
<sequence>MRVTTNCPRADGLLGGRYVLHEVLGIGSSAVVHRAEDVRTGQAVAVKLFSSAGSPADLRRRRREIDALTRLEHPGLVRLLDGDPTGPRPFVVTELVEGPTLAQALAVGPWDAGRVRRLGAMLAAALAVVHAGGFVHRDVKPANVLLDGAGRPRLADFGIAWTQDGATATTAGAVVGTAAYMSPEQVGGREVGPATDVYALGLVLIEASTGRREYPGSAVESAVARLSRPPRVPGGLPATLSAAVEAMTRTDPARRPGAAEVARMLSDTAISTVRRAAPATGAGSSRSRRALLVAATSVLGPLLVLGAVGPAGTAWVPIPPSAGPAAPARQAASPPGSAATTSGAGRQDVAALVAVPSPAEQAGVTVAPDPPHTVGAAARPVDEPSVAGPVVRSVGDGDAPRTGPDEDDRVADRRDDEVAARPENGGGPDRGRGRGQGPPEHARN</sequence>
<evidence type="ECO:0000259" key="9">
    <source>
        <dbReference type="PROSITE" id="PS50011"/>
    </source>
</evidence>
<evidence type="ECO:0000256" key="7">
    <source>
        <dbReference type="PROSITE-ProRule" id="PRU10141"/>
    </source>
</evidence>
<dbReference type="AlphaFoldDB" id="A0A4Y3WU66"/>
<evidence type="ECO:0000256" key="1">
    <source>
        <dbReference type="ARBA" id="ARBA00012513"/>
    </source>
</evidence>
<dbReference type="PANTHER" id="PTHR43289:SF6">
    <property type="entry name" value="SERINE_THREONINE-PROTEIN KINASE NEKL-3"/>
    <property type="match status" value="1"/>
</dbReference>
<feature type="compositionally biased region" description="Low complexity" evidence="8">
    <location>
        <begin position="323"/>
        <end position="345"/>
    </location>
</feature>
<dbReference type="SMART" id="SM00220">
    <property type="entry name" value="S_TKc"/>
    <property type="match status" value="1"/>
</dbReference>
<gene>
    <name evidence="10" type="ORF">PHY01_46660</name>
</gene>
<dbReference type="InterPro" id="IPR017441">
    <property type="entry name" value="Protein_kinase_ATP_BS"/>
</dbReference>
<dbReference type="GO" id="GO:0005524">
    <property type="term" value="F:ATP binding"/>
    <property type="evidence" value="ECO:0007669"/>
    <property type="project" value="UniProtKB-UniRule"/>
</dbReference>
<protein>
    <recommendedName>
        <fullName evidence="1">non-specific serine/threonine protein kinase</fullName>
        <ecNumber evidence="1">2.7.11.1</ecNumber>
    </recommendedName>
</protein>
<dbReference type="GO" id="GO:0004674">
    <property type="term" value="F:protein serine/threonine kinase activity"/>
    <property type="evidence" value="ECO:0007669"/>
    <property type="project" value="UniProtKB-KW"/>
</dbReference>
<evidence type="ECO:0000256" key="4">
    <source>
        <dbReference type="ARBA" id="ARBA00022741"/>
    </source>
</evidence>
<evidence type="ECO:0000256" key="3">
    <source>
        <dbReference type="ARBA" id="ARBA00022679"/>
    </source>
</evidence>
<feature type="region of interest" description="Disordered" evidence="8">
    <location>
        <begin position="361"/>
        <end position="444"/>
    </location>
</feature>
<keyword evidence="3" id="KW-0808">Transferase</keyword>
<name>A0A4Y3WU66_9PSEU</name>
<dbReference type="PROSITE" id="PS50011">
    <property type="entry name" value="PROTEIN_KINASE_DOM"/>
    <property type="match status" value="1"/>
</dbReference>
<organism evidence="10 11">
    <name type="scientific">Pseudonocardia hydrocarbonoxydans</name>
    <dbReference type="NCBI Taxonomy" id="76726"/>
    <lineage>
        <taxon>Bacteria</taxon>
        <taxon>Bacillati</taxon>
        <taxon>Actinomycetota</taxon>
        <taxon>Actinomycetes</taxon>
        <taxon>Pseudonocardiales</taxon>
        <taxon>Pseudonocardiaceae</taxon>
        <taxon>Pseudonocardia</taxon>
    </lineage>
</organism>
<keyword evidence="6 7" id="KW-0067">ATP-binding</keyword>
<dbReference type="InterPro" id="IPR008271">
    <property type="entry name" value="Ser/Thr_kinase_AS"/>
</dbReference>
<dbReference type="EMBL" id="BJNG01000043">
    <property type="protein sequence ID" value="GEC22383.1"/>
    <property type="molecule type" value="Genomic_DNA"/>
</dbReference>
<dbReference type="SUPFAM" id="SSF56112">
    <property type="entry name" value="Protein kinase-like (PK-like)"/>
    <property type="match status" value="1"/>
</dbReference>
<dbReference type="InterPro" id="IPR000719">
    <property type="entry name" value="Prot_kinase_dom"/>
</dbReference>
<evidence type="ECO:0000256" key="8">
    <source>
        <dbReference type="SAM" id="MobiDB-lite"/>
    </source>
</evidence>
<dbReference type="PROSITE" id="PS00107">
    <property type="entry name" value="PROTEIN_KINASE_ATP"/>
    <property type="match status" value="1"/>
</dbReference>
<keyword evidence="5 10" id="KW-0418">Kinase</keyword>
<keyword evidence="2 10" id="KW-0723">Serine/threonine-protein kinase</keyword>
<evidence type="ECO:0000256" key="6">
    <source>
        <dbReference type="ARBA" id="ARBA00022840"/>
    </source>
</evidence>
<evidence type="ECO:0000313" key="11">
    <source>
        <dbReference type="Proteomes" id="UP000320338"/>
    </source>
</evidence>
<proteinExistence type="predicted"/>
<keyword evidence="4 7" id="KW-0547">Nucleotide-binding</keyword>
<feature type="domain" description="Protein kinase" evidence="9">
    <location>
        <begin position="18"/>
        <end position="270"/>
    </location>
</feature>
<dbReference type="Proteomes" id="UP000320338">
    <property type="component" value="Unassembled WGS sequence"/>
</dbReference>
<feature type="region of interest" description="Disordered" evidence="8">
    <location>
        <begin position="322"/>
        <end position="345"/>
    </location>
</feature>
<dbReference type="Gene3D" id="1.10.510.10">
    <property type="entry name" value="Transferase(Phosphotransferase) domain 1"/>
    <property type="match status" value="1"/>
</dbReference>
<feature type="compositionally biased region" description="Basic and acidic residues" evidence="8">
    <location>
        <begin position="410"/>
        <end position="420"/>
    </location>
</feature>
<evidence type="ECO:0000256" key="5">
    <source>
        <dbReference type="ARBA" id="ARBA00022777"/>
    </source>
</evidence>
<dbReference type="CDD" id="cd14014">
    <property type="entry name" value="STKc_PknB_like"/>
    <property type="match status" value="1"/>
</dbReference>